<keyword evidence="4" id="KW-1185">Reference proteome</keyword>
<dbReference type="Pfam" id="PF12706">
    <property type="entry name" value="Lactamase_B_2"/>
    <property type="match status" value="1"/>
</dbReference>
<dbReference type="PANTHER" id="PTHR43546:SF3">
    <property type="entry name" value="UPF0173 METAL-DEPENDENT HYDROLASE MJ1163"/>
    <property type="match status" value="1"/>
</dbReference>
<dbReference type="PANTHER" id="PTHR43546">
    <property type="entry name" value="UPF0173 METAL-DEPENDENT HYDROLASE MJ1163-RELATED"/>
    <property type="match status" value="1"/>
</dbReference>
<sequence>MTTRRTFLATGAATLGAVTVLPFAARAAGEADRYPVDGGEIVVHPVSHASLVLETPAGTIYVDPVGEPSAYDDFPAPDLILITHEHGDHYAVDTLQALTEMRTQILANPAVYDMLPQELKAQAVKIANGGTTEMLGLPIEAVPAYNLTEGRLDFHPEGRDNGYVLTIGGRRVYISGDTEGTPEMRALEDIHIAFVSMNLPFTMDAEQAADAVAAFQPDYVYPYHYRGRDGGTQDPAEFARLLGEADAETEVRMGEWYPGGLEG</sequence>
<gene>
    <name evidence="3" type="ORF">E2L08_06525</name>
</gene>
<dbReference type="SUPFAM" id="SSF56281">
    <property type="entry name" value="Metallo-hydrolase/oxidoreductase"/>
    <property type="match status" value="1"/>
</dbReference>
<protein>
    <submittedName>
        <fullName evidence="3">MBL fold metallo-hydrolase</fullName>
    </submittedName>
</protein>
<dbReference type="Gene3D" id="3.60.15.10">
    <property type="entry name" value="Ribonuclease Z/Hydroxyacylglutathione hydrolase-like"/>
    <property type="match status" value="1"/>
</dbReference>
<dbReference type="InterPro" id="IPR036866">
    <property type="entry name" value="RibonucZ/Hydroxyglut_hydro"/>
</dbReference>
<dbReference type="InterPro" id="IPR001279">
    <property type="entry name" value="Metallo-B-lactamas"/>
</dbReference>
<feature type="chain" id="PRO_5020588081" evidence="1">
    <location>
        <begin position="28"/>
        <end position="263"/>
    </location>
</feature>
<accession>A0A4R6ABX7</accession>
<dbReference type="AlphaFoldDB" id="A0A4R6ABX7"/>
<evidence type="ECO:0000313" key="4">
    <source>
        <dbReference type="Proteomes" id="UP000295701"/>
    </source>
</evidence>
<dbReference type="GO" id="GO:0016787">
    <property type="term" value="F:hydrolase activity"/>
    <property type="evidence" value="ECO:0007669"/>
    <property type="project" value="UniProtKB-KW"/>
</dbReference>
<keyword evidence="3" id="KW-0378">Hydrolase</keyword>
<name>A0A4R6ABX7_9RHOB</name>
<organism evidence="3 4">
    <name type="scientific">Palleronia sediminis</name>
    <dbReference type="NCBI Taxonomy" id="2547833"/>
    <lineage>
        <taxon>Bacteria</taxon>
        <taxon>Pseudomonadati</taxon>
        <taxon>Pseudomonadota</taxon>
        <taxon>Alphaproteobacteria</taxon>
        <taxon>Rhodobacterales</taxon>
        <taxon>Roseobacteraceae</taxon>
        <taxon>Palleronia</taxon>
    </lineage>
</organism>
<dbReference type="Proteomes" id="UP000295701">
    <property type="component" value="Unassembled WGS sequence"/>
</dbReference>
<dbReference type="SMART" id="SM00849">
    <property type="entry name" value="Lactamase_B"/>
    <property type="match status" value="1"/>
</dbReference>
<evidence type="ECO:0000256" key="1">
    <source>
        <dbReference type="SAM" id="SignalP"/>
    </source>
</evidence>
<dbReference type="PROSITE" id="PS51318">
    <property type="entry name" value="TAT"/>
    <property type="match status" value="1"/>
</dbReference>
<keyword evidence="1" id="KW-0732">Signal</keyword>
<reference evidence="3 4" key="1">
    <citation type="submission" date="2019-03" db="EMBL/GenBank/DDBJ databases">
        <title>Primorskyibacter sp. SS33 isolated from sediments.</title>
        <authorList>
            <person name="Xunke S."/>
        </authorList>
    </citation>
    <scope>NUCLEOTIDE SEQUENCE [LARGE SCALE GENOMIC DNA]</scope>
    <source>
        <strain evidence="3 4">SS33</strain>
    </source>
</reference>
<dbReference type="InterPro" id="IPR050114">
    <property type="entry name" value="UPF0173_UPF0282_UlaG_hydrolase"/>
</dbReference>
<proteinExistence type="predicted"/>
<dbReference type="EMBL" id="SNAA01000005">
    <property type="protein sequence ID" value="TDL81320.1"/>
    <property type="molecule type" value="Genomic_DNA"/>
</dbReference>
<comment type="caution">
    <text evidence="3">The sequence shown here is derived from an EMBL/GenBank/DDBJ whole genome shotgun (WGS) entry which is preliminary data.</text>
</comment>
<feature type="domain" description="Metallo-beta-lactamase" evidence="2">
    <location>
        <begin position="47"/>
        <end position="224"/>
    </location>
</feature>
<evidence type="ECO:0000259" key="2">
    <source>
        <dbReference type="SMART" id="SM00849"/>
    </source>
</evidence>
<dbReference type="InterPro" id="IPR006311">
    <property type="entry name" value="TAT_signal"/>
</dbReference>
<feature type="signal peptide" evidence="1">
    <location>
        <begin position="1"/>
        <end position="27"/>
    </location>
</feature>
<dbReference type="OrthoDB" id="9805728at2"/>
<dbReference type="RefSeq" id="WP_133396264.1">
    <property type="nucleotide sequence ID" value="NZ_SNAA01000005.1"/>
</dbReference>
<evidence type="ECO:0000313" key="3">
    <source>
        <dbReference type="EMBL" id="TDL81320.1"/>
    </source>
</evidence>